<evidence type="ECO:0000259" key="6">
    <source>
        <dbReference type="PROSITE" id="PS50026"/>
    </source>
</evidence>
<dbReference type="AlphaFoldDB" id="A0A7S1CQ07"/>
<reference evidence="7" key="1">
    <citation type="submission" date="2021-01" db="EMBL/GenBank/DDBJ databases">
        <authorList>
            <person name="Corre E."/>
            <person name="Pelletier E."/>
            <person name="Niang G."/>
            <person name="Scheremetjew M."/>
            <person name="Finn R."/>
            <person name="Kale V."/>
            <person name="Holt S."/>
            <person name="Cochrane G."/>
            <person name="Meng A."/>
            <person name="Brown T."/>
            <person name="Cohen L."/>
        </authorList>
    </citation>
    <scope>NUCLEOTIDE SEQUENCE</scope>
    <source>
        <strain evidence="7">Ms1</strain>
    </source>
</reference>
<evidence type="ECO:0000256" key="3">
    <source>
        <dbReference type="ARBA" id="ARBA00023157"/>
    </source>
</evidence>
<protein>
    <recommendedName>
        <fullName evidence="6">EGF-like domain-containing protein</fullName>
    </recommendedName>
</protein>
<feature type="signal peptide" evidence="5">
    <location>
        <begin position="1"/>
        <end position="27"/>
    </location>
</feature>
<feature type="disulfide bond" evidence="4">
    <location>
        <begin position="262"/>
        <end position="271"/>
    </location>
</feature>
<evidence type="ECO:0000256" key="2">
    <source>
        <dbReference type="ARBA" id="ARBA00022737"/>
    </source>
</evidence>
<dbReference type="Pfam" id="PF23106">
    <property type="entry name" value="EGF_Teneurin"/>
    <property type="match status" value="1"/>
</dbReference>
<proteinExistence type="predicted"/>
<keyword evidence="5" id="KW-0732">Signal</keyword>
<evidence type="ECO:0000313" key="7">
    <source>
        <dbReference type="EMBL" id="CAD8923307.1"/>
    </source>
</evidence>
<dbReference type="PROSITE" id="PS01186">
    <property type="entry name" value="EGF_2"/>
    <property type="match status" value="2"/>
</dbReference>
<feature type="disulfide bond" evidence="4">
    <location>
        <begin position="111"/>
        <end position="120"/>
    </location>
</feature>
<evidence type="ECO:0000256" key="5">
    <source>
        <dbReference type="SAM" id="SignalP"/>
    </source>
</evidence>
<keyword evidence="2" id="KW-0677">Repeat</keyword>
<comment type="caution">
    <text evidence="4">Lacks conserved residue(s) required for the propagation of feature annotation.</text>
</comment>
<dbReference type="Gene3D" id="2.10.25.10">
    <property type="entry name" value="Laminin"/>
    <property type="match status" value="1"/>
</dbReference>
<dbReference type="EMBL" id="HBFS01024759">
    <property type="protein sequence ID" value="CAD8923307.1"/>
    <property type="molecule type" value="Transcribed_RNA"/>
</dbReference>
<dbReference type="SMART" id="SM00181">
    <property type="entry name" value="EGF"/>
    <property type="match status" value="3"/>
</dbReference>
<feature type="domain" description="EGF-like" evidence="6">
    <location>
        <begin position="88"/>
        <end position="121"/>
    </location>
</feature>
<feature type="disulfide bond" evidence="4">
    <location>
        <begin position="243"/>
        <end position="253"/>
    </location>
</feature>
<feature type="domain" description="EGF-like" evidence="6">
    <location>
        <begin position="239"/>
        <end position="272"/>
    </location>
</feature>
<dbReference type="PANTHER" id="PTHR11219">
    <property type="entry name" value="TENEURIN AND N-ACETYLGLUCOSAMINE-1-PHOSPHODIESTER ALPHA-N-ACETYLGLUCOSAMINIDASE"/>
    <property type="match status" value="1"/>
</dbReference>
<feature type="chain" id="PRO_5030928274" description="EGF-like domain-containing protein" evidence="5">
    <location>
        <begin position="28"/>
        <end position="283"/>
    </location>
</feature>
<dbReference type="PRINTS" id="PR00011">
    <property type="entry name" value="EGFLAMININ"/>
</dbReference>
<dbReference type="InterPro" id="IPR013111">
    <property type="entry name" value="EGF_extracell"/>
</dbReference>
<gene>
    <name evidence="7" type="ORF">BSP0115_LOCUS16570</name>
</gene>
<dbReference type="PROSITE" id="PS50026">
    <property type="entry name" value="EGF_3"/>
    <property type="match status" value="2"/>
</dbReference>
<evidence type="ECO:0000256" key="1">
    <source>
        <dbReference type="ARBA" id="ARBA00022536"/>
    </source>
</evidence>
<dbReference type="InterPro" id="IPR000742">
    <property type="entry name" value="EGF"/>
</dbReference>
<organism evidence="7">
    <name type="scientific">Bicosoecida sp. CB-2014</name>
    <dbReference type="NCBI Taxonomy" id="1486930"/>
    <lineage>
        <taxon>Eukaryota</taxon>
        <taxon>Sar</taxon>
        <taxon>Stramenopiles</taxon>
        <taxon>Bigyra</taxon>
        <taxon>Opalozoa</taxon>
        <taxon>Bicosoecida</taxon>
    </lineage>
</organism>
<accession>A0A7S1CQ07</accession>
<evidence type="ECO:0000256" key="4">
    <source>
        <dbReference type="PROSITE-ProRule" id="PRU00076"/>
    </source>
</evidence>
<dbReference type="PANTHER" id="PTHR11219:SF69">
    <property type="entry name" value="TENEURIN-A"/>
    <property type="match status" value="1"/>
</dbReference>
<dbReference type="InterPro" id="IPR051216">
    <property type="entry name" value="Teneurin"/>
</dbReference>
<dbReference type="PROSITE" id="PS00022">
    <property type="entry name" value="EGF_1"/>
    <property type="match status" value="2"/>
</dbReference>
<sequence>MAAARRGGRALVLAVAVAAALAGRADAGACVDLGDCNGHGTCNTATTQCACYDGWGSSSDVTTYRAPDCSKRVCPSGNAWADAATATNTAHALAECSNAGICDRTTGKCRCFTGYDGEACQRSACPNECSGHGKCVSIAQMASENNAQPVDIESPAFTYGGSEAVATWDEDKIFGCVCDSSWTVSLASGATQEPEWFGADCSLRHCASGDDPMTTADETDCVGKVRNGQTVAGRTGGVAGNLCHVDCANRGICNYNTGICDCFDGFYGVACTLQSELAVGDKS</sequence>
<name>A0A7S1CQ07_9STRA</name>
<keyword evidence="1 4" id="KW-0245">EGF-like domain</keyword>
<keyword evidence="3 4" id="KW-1015">Disulfide bond</keyword>
<dbReference type="Pfam" id="PF07974">
    <property type="entry name" value="EGF_2"/>
    <property type="match status" value="1"/>
</dbReference>